<accession>A0A6N4SUN5</accession>
<dbReference type="GO" id="GO:0003677">
    <property type="term" value="F:DNA binding"/>
    <property type="evidence" value="ECO:0007669"/>
    <property type="project" value="InterPro"/>
</dbReference>
<dbReference type="GO" id="GO:0000150">
    <property type="term" value="F:DNA strand exchange activity"/>
    <property type="evidence" value="ECO:0007669"/>
    <property type="project" value="InterPro"/>
</dbReference>
<name>A0A6N4SUN5_CYTH3</name>
<gene>
    <name evidence="2" type="ordered locus">CHU_2960</name>
</gene>
<protein>
    <submittedName>
        <fullName evidence="2">DNA resolvase</fullName>
    </submittedName>
</protein>
<dbReference type="PANTHER" id="PTHR30461:SF19">
    <property type="entry name" value="SITE-SPECIFIC RECOMBINASE RESOLVASE FAMILY"/>
    <property type="match status" value="1"/>
</dbReference>
<evidence type="ECO:0000313" key="2">
    <source>
        <dbReference type="EMBL" id="ABG60202.1"/>
    </source>
</evidence>
<dbReference type="Pfam" id="PF00239">
    <property type="entry name" value="Resolvase"/>
    <property type="match status" value="1"/>
</dbReference>
<dbReference type="AlphaFoldDB" id="A0A6N4SUN5"/>
<dbReference type="RefSeq" id="WP_011586312.1">
    <property type="nucleotide sequence ID" value="NC_008255.1"/>
</dbReference>
<dbReference type="KEGG" id="chu:CHU_2960"/>
<keyword evidence="3" id="KW-1185">Reference proteome</keyword>
<dbReference type="SMART" id="SM00857">
    <property type="entry name" value="Resolvase"/>
    <property type="match status" value="1"/>
</dbReference>
<dbReference type="PANTHER" id="PTHR30461">
    <property type="entry name" value="DNA-INVERTASE FROM LAMBDOID PROPHAGE"/>
    <property type="match status" value="1"/>
</dbReference>
<dbReference type="InterPro" id="IPR006119">
    <property type="entry name" value="Resolv_N"/>
</dbReference>
<dbReference type="InterPro" id="IPR036162">
    <property type="entry name" value="Resolvase-like_N_sf"/>
</dbReference>
<dbReference type="InterPro" id="IPR050639">
    <property type="entry name" value="SSR_resolvase"/>
</dbReference>
<sequence length="217" mass="25164">MNRLVILARVSTSKQDTERQLSDLNEVCTRNQYDLVNTFTETVSGKYGITERTTLQAIIKMAELKQFDKLLVSEVSRIGRKTSEVLKFIEILTERKISIYIHNYGLETLDRNLNQNPLIGMMINFLSSFSDMERTLTISRVKSGLEEARRRNVILGRPKNSTKDIDIFIDENKRLFELIKKQLTIREIARLTYKSTTTVVKAIKLYKLHPEKFLSAT</sequence>
<dbReference type="OrthoDB" id="9797501at2"/>
<reference evidence="2 3" key="1">
    <citation type="journal article" date="2007" name="Appl. Environ. Microbiol.">
        <title>Genome sequence of the cellulolytic gliding bacterium Cytophaga hutchinsonii.</title>
        <authorList>
            <person name="Xie G."/>
            <person name="Bruce D.C."/>
            <person name="Challacombe J.F."/>
            <person name="Chertkov O."/>
            <person name="Detter J.C."/>
            <person name="Gilna P."/>
            <person name="Han C.S."/>
            <person name="Lucas S."/>
            <person name="Misra M."/>
            <person name="Myers G.L."/>
            <person name="Richardson P."/>
            <person name="Tapia R."/>
            <person name="Thayer N."/>
            <person name="Thompson L.S."/>
            <person name="Brettin T.S."/>
            <person name="Henrissat B."/>
            <person name="Wilson D.B."/>
            <person name="McBride M.J."/>
        </authorList>
    </citation>
    <scope>NUCLEOTIDE SEQUENCE [LARGE SCALE GENOMIC DNA]</scope>
    <source>
        <strain evidence="3">ATCC 33406 / DSM 1761 / CIP 103989 / NBRC 15051 / NCIMB 9469 / D465</strain>
    </source>
</reference>
<feature type="domain" description="Resolvase/invertase-type recombinase catalytic" evidence="1">
    <location>
        <begin position="3"/>
        <end position="152"/>
    </location>
</feature>
<dbReference type="Gene3D" id="3.40.50.1390">
    <property type="entry name" value="Resolvase, N-terminal catalytic domain"/>
    <property type="match status" value="1"/>
</dbReference>
<dbReference type="CDD" id="cd03768">
    <property type="entry name" value="SR_ResInv"/>
    <property type="match status" value="1"/>
</dbReference>
<dbReference type="EMBL" id="CP000383">
    <property type="protein sequence ID" value="ABG60202.1"/>
    <property type="molecule type" value="Genomic_DNA"/>
</dbReference>
<dbReference type="SUPFAM" id="SSF53041">
    <property type="entry name" value="Resolvase-like"/>
    <property type="match status" value="1"/>
</dbReference>
<dbReference type="Proteomes" id="UP000001822">
    <property type="component" value="Chromosome"/>
</dbReference>
<evidence type="ECO:0000313" key="3">
    <source>
        <dbReference type="Proteomes" id="UP000001822"/>
    </source>
</evidence>
<organism evidence="2 3">
    <name type="scientific">Cytophaga hutchinsonii (strain ATCC 33406 / DSM 1761 / CIP 103989 / NBRC 15051 / NCIMB 9469 / D465)</name>
    <dbReference type="NCBI Taxonomy" id="269798"/>
    <lineage>
        <taxon>Bacteria</taxon>
        <taxon>Pseudomonadati</taxon>
        <taxon>Bacteroidota</taxon>
        <taxon>Cytophagia</taxon>
        <taxon>Cytophagales</taxon>
        <taxon>Cytophagaceae</taxon>
        <taxon>Cytophaga</taxon>
    </lineage>
</organism>
<proteinExistence type="predicted"/>
<evidence type="ECO:0000259" key="1">
    <source>
        <dbReference type="PROSITE" id="PS51736"/>
    </source>
</evidence>
<dbReference type="PROSITE" id="PS51736">
    <property type="entry name" value="RECOMBINASES_3"/>
    <property type="match status" value="1"/>
</dbReference>